<evidence type="ECO:0000313" key="2">
    <source>
        <dbReference type="EMBL" id="MBB5062487.1"/>
    </source>
</evidence>
<gene>
    <name evidence="2" type="ORF">HDF15_000817</name>
</gene>
<evidence type="ECO:0000313" key="3">
    <source>
        <dbReference type="Proteomes" id="UP000584867"/>
    </source>
</evidence>
<evidence type="ECO:0000256" key="1">
    <source>
        <dbReference type="SAM" id="Phobius"/>
    </source>
</evidence>
<accession>A0A7W7ZMT2</accession>
<feature type="transmembrane region" description="Helical" evidence="1">
    <location>
        <begin position="29"/>
        <end position="45"/>
    </location>
</feature>
<dbReference type="Gene3D" id="1.20.1250.20">
    <property type="entry name" value="MFS general substrate transporter like domains"/>
    <property type="match status" value="1"/>
</dbReference>
<proteinExistence type="predicted"/>
<keyword evidence="1" id="KW-0472">Membrane</keyword>
<keyword evidence="1" id="KW-1133">Transmembrane helix</keyword>
<reference evidence="2 3" key="1">
    <citation type="submission" date="2020-08" db="EMBL/GenBank/DDBJ databases">
        <title>Genomic Encyclopedia of Type Strains, Phase IV (KMG-V): Genome sequencing to study the core and pangenomes of soil and plant-associated prokaryotes.</title>
        <authorList>
            <person name="Whitman W."/>
        </authorList>
    </citation>
    <scope>NUCLEOTIDE SEQUENCE [LARGE SCALE GENOMIC DNA]</scope>
    <source>
        <strain evidence="2 3">X5P3</strain>
    </source>
</reference>
<comment type="caution">
    <text evidence="2">The sequence shown here is derived from an EMBL/GenBank/DDBJ whole genome shotgun (WGS) entry which is preliminary data.</text>
</comment>
<dbReference type="Proteomes" id="UP000584867">
    <property type="component" value="Unassembled WGS sequence"/>
</dbReference>
<protein>
    <submittedName>
        <fullName evidence="2">Fucose permease</fullName>
    </submittedName>
</protein>
<organism evidence="2 3">
    <name type="scientific">Granulicella mallensis</name>
    <dbReference type="NCBI Taxonomy" id="940614"/>
    <lineage>
        <taxon>Bacteria</taxon>
        <taxon>Pseudomonadati</taxon>
        <taxon>Acidobacteriota</taxon>
        <taxon>Terriglobia</taxon>
        <taxon>Terriglobales</taxon>
        <taxon>Acidobacteriaceae</taxon>
        <taxon>Granulicella</taxon>
    </lineage>
</organism>
<keyword evidence="1" id="KW-0812">Transmembrane</keyword>
<dbReference type="InterPro" id="IPR036259">
    <property type="entry name" value="MFS_trans_sf"/>
</dbReference>
<dbReference type="EMBL" id="JACHIO010000003">
    <property type="protein sequence ID" value="MBB5062487.1"/>
    <property type="molecule type" value="Genomic_DNA"/>
</dbReference>
<sequence length="55" mass="5861">MIAAIVGGALIPLLQGRMADGAIGLHHAFFLPVICYAYISVFGFTRTRPDGIQPC</sequence>
<name>A0A7W7ZMT2_9BACT</name>
<dbReference type="AlphaFoldDB" id="A0A7W7ZMT2"/>